<sequence length="148" mass="16260">MDNLSFWAELQQLAQQRYPELSPEEACIEFHRDVFKCPEQVTRVLQLILSSLAGQSPQIAEAFGNLYNNPRVIFLAQAIRIAGQVFDETSPKDPQLIADSLTEEANDISSPMTTEILRRLASATANSANSSSRSAETVAESASFLGAR</sequence>
<organism evidence="2 3">
    <name type="scientific">Paecilomyces lecythidis</name>
    <dbReference type="NCBI Taxonomy" id="3004212"/>
    <lineage>
        <taxon>Eukaryota</taxon>
        <taxon>Fungi</taxon>
        <taxon>Dikarya</taxon>
        <taxon>Ascomycota</taxon>
        <taxon>Pezizomycotina</taxon>
        <taxon>Eurotiomycetes</taxon>
        <taxon>Eurotiomycetidae</taxon>
        <taxon>Eurotiales</taxon>
        <taxon>Thermoascaceae</taxon>
        <taxon>Paecilomyces</taxon>
    </lineage>
</organism>
<keyword evidence="3" id="KW-1185">Reference proteome</keyword>
<dbReference type="Proteomes" id="UP001583193">
    <property type="component" value="Unassembled WGS sequence"/>
</dbReference>
<accession>A0ABR3X560</accession>
<protein>
    <submittedName>
        <fullName evidence="2">Uncharacterized protein</fullName>
    </submittedName>
</protein>
<evidence type="ECO:0000256" key="1">
    <source>
        <dbReference type="SAM" id="MobiDB-lite"/>
    </source>
</evidence>
<feature type="region of interest" description="Disordered" evidence="1">
    <location>
        <begin position="125"/>
        <end position="148"/>
    </location>
</feature>
<reference evidence="2 3" key="1">
    <citation type="journal article" date="2024" name="IMA Fungus">
        <title>IMA Genome - F19 : A genome assembly and annotation guide to empower mycologists, including annotated draft genome sequences of Ceratocystis pirilliformis, Diaporthe australafricana, Fusarium ophioides, Paecilomyces lecythidis, and Sporothrix stenoceras.</title>
        <authorList>
            <person name="Aylward J."/>
            <person name="Wilson A.M."/>
            <person name="Visagie C.M."/>
            <person name="Spraker J."/>
            <person name="Barnes I."/>
            <person name="Buitendag C."/>
            <person name="Ceriani C."/>
            <person name="Del Mar Angel L."/>
            <person name="du Plessis D."/>
            <person name="Fuchs T."/>
            <person name="Gasser K."/>
            <person name="Kramer D."/>
            <person name="Li W."/>
            <person name="Munsamy K."/>
            <person name="Piso A."/>
            <person name="Price J.L."/>
            <person name="Sonnekus B."/>
            <person name="Thomas C."/>
            <person name="van der Nest A."/>
            <person name="van Dijk A."/>
            <person name="van Heerden A."/>
            <person name="van Vuuren N."/>
            <person name="Yilmaz N."/>
            <person name="Duong T.A."/>
            <person name="van der Merwe N.A."/>
            <person name="Wingfield M.J."/>
            <person name="Wingfield B.D."/>
        </authorList>
    </citation>
    <scope>NUCLEOTIDE SEQUENCE [LARGE SCALE GENOMIC DNA]</scope>
    <source>
        <strain evidence="2 3">CMW 18167</strain>
    </source>
</reference>
<gene>
    <name evidence="2" type="ORF">Plec18167_007272</name>
</gene>
<evidence type="ECO:0000313" key="2">
    <source>
        <dbReference type="EMBL" id="KAL1870965.1"/>
    </source>
</evidence>
<comment type="caution">
    <text evidence="2">The sequence shown here is derived from an EMBL/GenBank/DDBJ whole genome shotgun (WGS) entry which is preliminary data.</text>
</comment>
<proteinExistence type="predicted"/>
<name>A0ABR3X560_9EURO</name>
<dbReference type="EMBL" id="JAVDPF010000029">
    <property type="protein sequence ID" value="KAL1870965.1"/>
    <property type="molecule type" value="Genomic_DNA"/>
</dbReference>
<feature type="compositionally biased region" description="Low complexity" evidence="1">
    <location>
        <begin position="125"/>
        <end position="135"/>
    </location>
</feature>
<evidence type="ECO:0000313" key="3">
    <source>
        <dbReference type="Proteomes" id="UP001583193"/>
    </source>
</evidence>